<proteinExistence type="predicted"/>
<name>A0A1A9GKP9_9ACTN</name>
<feature type="compositionally biased region" description="Polar residues" evidence="1">
    <location>
        <begin position="30"/>
        <end position="40"/>
    </location>
</feature>
<dbReference type="PATRIC" id="fig|1300347.3.peg.2236"/>
<evidence type="ECO:0008006" key="5">
    <source>
        <dbReference type="Google" id="ProtNLM"/>
    </source>
</evidence>
<organism evidence="3 4">
    <name type="scientific">Nocardioides dokdonensis FR1436</name>
    <dbReference type="NCBI Taxonomy" id="1300347"/>
    <lineage>
        <taxon>Bacteria</taxon>
        <taxon>Bacillati</taxon>
        <taxon>Actinomycetota</taxon>
        <taxon>Actinomycetes</taxon>
        <taxon>Propionibacteriales</taxon>
        <taxon>Nocardioidaceae</taxon>
        <taxon>Nocardioides</taxon>
    </lineage>
</organism>
<dbReference type="Proteomes" id="UP000077868">
    <property type="component" value="Chromosome"/>
</dbReference>
<gene>
    <name evidence="3" type="ORF">I601_2241</name>
</gene>
<evidence type="ECO:0000256" key="1">
    <source>
        <dbReference type="SAM" id="MobiDB-lite"/>
    </source>
</evidence>
<protein>
    <recommendedName>
        <fullName evidence="5">Lipoprotein</fullName>
    </recommendedName>
</protein>
<evidence type="ECO:0000313" key="3">
    <source>
        <dbReference type="EMBL" id="ANH38666.1"/>
    </source>
</evidence>
<evidence type="ECO:0000313" key="4">
    <source>
        <dbReference type="Proteomes" id="UP000077868"/>
    </source>
</evidence>
<feature type="chain" id="PRO_5008388349" description="Lipoprotein" evidence="2">
    <location>
        <begin position="20"/>
        <end position="284"/>
    </location>
</feature>
<dbReference type="RefSeq" id="WP_068109455.1">
    <property type="nucleotide sequence ID" value="NZ_CP015079.1"/>
</dbReference>
<accession>A0A1A9GKP9</accession>
<feature type="signal peptide" evidence="2">
    <location>
        <begin position="1"/>
        <end position="19"/>
    </location>
</feature>
<feature type="region of interest" description="Disordered" evidence="1">
    <location>
        <begin position="23"/>
        <end position="45"/>
    </location>
</feature>
<keyword evidence="2" id="KW-0732">Signal</keyword>
<dbReference type="PROSITE" id="PS51257">
    <property type="entry name" value="PROKAR_LIPOPROTEIN"/>
    <property type="match status" value="1"/>
</dbReference>
<dbReference type="AlphaFoldDB" id="A0A1A9GKP9"/>
<keyword evidence="4" id="KW-1185">Reference proteome</keyword>
<dbReference type="EMBL" id="CP015079">
    <property type="protein sequence ID" value="ANH38666.1"/>
    <property type="molecule type" value="Genomic_DNA"/>
</dbReference>
<reference evidence="3 4" key="1">
    <citation type="submission" date="2016-03" db="EMBL/GenBank/DDBJ databases">
        <title>Complete genome sequence of a soil Actinobacterium, Nocardioides dokdonensis FR1436.</title>
        <authorList>
            <person name="Kwon S.-K."/>
            <person name="Kim K."/>
            <person name="Kim J.F."/>
        </authorList>
    </citation>
    <scope>NUCLEOTIDE SEQUENCE [LARGE SCALE GENOMIC DNA]</scope>
    <source>
        <strain evidence="3 4">FR1436</strain>
    </source>
</reference>
<evidence type="ECO:0000256" key="2">
    <source>
        <dbReference type="SAM" id="SignalP"/>
    </source>
</evidence>
<sequence length="284" mass="31200">MFRAYKTLASTLILTAALAGCGGTGDDQPKTATIEKTSPATPLDEARQEFSRLADRRAKPLDELKLPEAPDDFTVADVKVMTDLLIRLMQRSTDPALSDLPAAAAFDRVLSVLPGESVEQLRTNFEDTMSQGDVPFEWEGTVASRFPESVEVDDVAYLSPKLTARAETDPSGDYLSVSLNTLIRLDLNGAAQPVVLSREFTLNSYAPQQMWTGYWPAVGVNWNSYGADPCAALKENFVIPTTDLRTLSRSAKKLKQDLKDRSHETDATMSKKNFASIEKTLSRC</sequence>
<dbReference type="KEGG" id="ndk:I601_2241"/>